<evidence type="ECO:0000313" key="2">
    <source>
        <dbReference type="Proteomes" id="UP000694888"/>
    </source>
</evidence>
<feature type="compositionally biased region" description="Basic and acidic residues" evidence="1">
    <location>
        <begin position="177"/>
        <end position="191"/>
    </location>
</feature>
<feature type="region of interest" description="Disordered" evidence="1">
    <location>
        <begin position="278"/>
        <end position="402"/>
    </location>
</feature>
<feature type="compositionally biased region" description="Basic and acidic residues" evidence="1">
    <location>
        <begin position="132"/>
        <end position="141"/>
    </location>
</feature>
<reference evidence="3" key="1">
    <citation type="submission" date="2025-08" db="UniProtKB">
        <authorList>
            <consortium name="RefSeq"/>
        </authorList>
    </citation>
    <scope>IDENTIFICATION</scope>
</reference>
<accession>A0ABM0ZWY9</accession>
<feature type="compositionally biased region" description="Polar residues" evidence="1">
    <location>
        <begin position="214"/>
        <end position="232"/>
    </location>
</feature>
<organism evidence="2 3">
    <name type="scientific">Aplysia californica</name>
    <name type="common">California sea hare</name>
    <dbReference type="NCBI Taxonomy" id="6500"/>
    <lineage>
        <taxon>Eukaryota</taxon>
        <taxon>Metazoa</taxon>
        <taxon>Spiralia</taxon>
        <taxon>Lophotrochozoa</taxon>
        <taxon>Mollusca</taxon>
        <taxon>Gastropoda</taxon>
        <taxon>Heterobranchia</taxon>
        <taxon>Euthyneura</taxon>
        <taxon>Tectipleura</taxon>
        <taxon>Aplysiida</taxon>
        <taxon>Aplysioidea</taxon>
        <taxon>Aplysiidae</taxon>
        <taxon>Aplysia</taxon>
    </lineage>
</organism>
<evidence type="ECO:0000313" key="3">
    <source>
        <dbReference type="RefSeq" id="XP_012936216.1"/>
    </source>
</evidence>
<evidence type="ECO:0000256" key="1">
    <source>
        <dbReference type="SAM" id="MobiDB-lite"/>
    </source>
</evidence>
<feature type="compositionally biased region" description="Polar residues" evidence="1">
    <location>
        <begin position="355"/>
        <end position="375"/>
    </location>
</feature>
<feature type="compositionally biased region" description="Basic residues" evidence="1">
    <location>
        <begin position="335"/>
        <end position="344"/>
    </location>
</feature>
<feature type="compositionally biased region" description="Polar residues" evidence="1">
    <location>
        <begin position="106"/>
        <end position="123"/>
    </location>
</feature>
<feature type="non-terminal residue" evidence="3">
    <location>
        <position position="402"/>
    </location>
</feature>
<dbReference type="Proteomes" id="UP000694888">
    <property type="component" value="Unplaced"/>
</dbReference>
<feature type="region of interest" description="Disordered" evidence="1">
    <location>
        <begin position="213"/>
        <end position="232"/>
    </location>
</feature>
<dbReference type="RefSeq" id="XP_012936216.1">
    <property type="nucleotide sequence ID" value="XM_013080762.2"/>
</dbReference>
<gene>
    <name evidence="3" type="primary">LOC101850406</name>
</gene>
<feature type="compositionally biased region" description="Basic residues" evidence="1">
    <location>
        <begin position="376"/>
        <end position="402"/>
    </location>
</feature>
<feature type="compositionally biased region" description="Basic residues" evidence="1">
    <location>
        <begin position="63"/>
        <end position="77"/>
    </location>
</feature>
<keyword evidence="2" id="KW-1185">Reference proteome</keyword>
<name>A0ABM0ZWY9_APLCA</name>
<sequence length="402" mass="44045">MDPNRRQHDPLFSQDMADDDQDLSLIWNNLGRLKAELRTIGHRLDDAGEDGLTLPAHYQHQQHQYHHHHHHHHHHHQQQQQHQQHPHRFPASSSPSRGLGVMPGVSSVSDKSGQSTESSQQSPGPGARRKLCRLEDKHNDEDSGQSGKRGSHRNSEPGSRSSARGRETQQQQQRQHGMREDSPKRVDFSRTHQLREVNWDGTYQDSLAFPADLGSSNSGHTSNNVDSTLTSSRDIRETDVRFLNFSRVPHSGGPPPTAHALSSYGANNNALSSVTVAASSSSSATSPPLPPPPPSLSNSATCQRVSGPIPSGSSSSVASTSPSPSAATAATSLGRHQHPHRPHHTQQPADVRWSAATSANATRGTAASGVNSSARSTHHHHHHHNHQQQQPHHNHHHQQQQQ</sequence>
<feature type="region of interest" description="Disordered" evidence="1">
    <location>
        <begin position="60"/>
        <end position="191"/>
    </location>
</feature>
<proteinExistence type="predicted"/>
<protein>
    <submittedName>
        <fullName evidence="3">Protein naked cuticle</fullName>
    </submittedName>
</protein>
<feature type="compositionally biased region" description="Low complexity" evidence="1">
    <location>
        <begin position="296"/>
        <end position="332"/>
    </location>
</feature>
<dbReference type="GeneID" id="101850406"/>